<comment type="caution">
    <text evidence="2">The sequence shown here is derived from an EMBL/GenBank/DDBJ whole genome shotgun (WGS) entry which is preliminary data.</text>
</comment>
<name>A0AAV6ZN23_ENGPU</name>
<keyword evidence="1" id="KW-0472">Membrane</keyword>
<evidence type="ECO:0000256" key="1">
    <source>
        <dbReference type="SAM" id="Phobius"/>
    </source>
</evidence>
<protein>
    <submittedName>
        <fullName evidence="2">Uncharacterized protein</fullName>
    </submittedName>
</protein>
<keyword evidence="1" id="KW-0812">Transmembrane</keyword>
<dbReference type="AlphaFoldDB" id="A0AAV6ZN23"/>
<reference evidence="2" key="1">
    <citation type="thesis" date="2020" institute="ProQuest LLC" country="789 East Eisenhower Parkway, Ann Arbor, MI, USA">
        <title>Comparative Genomics and Chromosome Evolution.</title>
        <authorList>
            <person name="Mudd A.B."/>
        </authorList>
    </citation>
    <scope>NUCLEOTIDE SEQUENCE</scope>
    <source>
        <strain evidence="2">237g6f4</strain>
        <tissue evidence="2">Blood</tissue>
    </source>
</reference>
<sequence>MEVAQFSDQFLEDQGISPPAENLCHDAAVPRFLKDLEQQLLKRRAAPRMLSQDLCLSLAQRLLLSLALQLEGRSRSLPIQETVWQFFNERYVNSDISAYGLADFWAALIRDSSKSKVLRLLKLVLEGDVDPTILCYVLLRAEILVMSLLSDMGHFKQCVQGLYPFLEEAEIERLLLEFTGYSHRCVSPPAVLGFFLHLILQHQEPLIRECQAVLSTYVKTSSGHLTVDELSRAVSELCPQLDRTRIEMSIQHSVTACGRPLFSLSNAACIPVSDLRAPCRWPIVSAYPPVIYGASTFMLWLLGLVICHKHGHM</sequence>
<accession>A0AAV6ZN23</accession>
<dbReference type="Proteomes" id="UP000824782">
    <property type="component" value="Unassembled WGS sequence"/>
</dbReference>
<dbReference type="EMBL" id="WNYA01000321">
    <property type="protein sequence ID" value="KAG8548807.1"/>
    <property type="molecule type" value="Genomic_DNA"/>
</dbReference>
<keyword evidence="3" id="KW-1185">Reference proteome</keyword>
<gene>
    <name evidence="2" type="ORF">GDO81_024117</name>
</gene>
<keyword evidence="1" id="KW-1133">Transmembrane helix</keyword>
<organism evidence="2 3">
    <name type="scientific">Engystomops pustulosus</name>
    <name type="common">Tungara frog</name>
    <name type="synonym">Physalaemus pustulosus</name>
    <dbReference type="NCBI Taxonomy" id="76066"/>
    <lineage>
        <taxon>Eukaryota</taxon>
        <taxon>Metazoa</taxon>
        <taxon>Chordata</taxon>
        <taxon>Craniata</taxon>
        <taxon>Vertebrata</taxon>
        <taxon>Euteleostomi</taxon>
        <taxon>Amphibia</taxon>
        <taxon>Batrachia</taxon>
        <taxon>Anura</taxon>
        <taxon>Neobatrachia</taxon>
        <taxon>Hyloidea</taxon>
        <taxon>Leptodactylidae</taxon>
        <taxon>Leiuperinae</taxon>
        <taxon>Engystomops</taxon>
    </lineage>
</organism>
<feature type="transmembrane region" description="Helical" evidence="1">
    <location>
        <begin position="286"/>
        <end position="307"/>
    </location>
</feature>
<evidence type="ECO:0000313" key="2">
    <source>
        <dbReference type="EMBL" id="KAG8548807.1"/>
    </source>
</evidence>
<proteinExistence type="predicted"/>
<evidence type="ECO:0000313" key="3">
    <source>
        <dbReference type="Proteomes" id="UP000824782"/>
    </source>
</evidence>